<dbReference type="GO" id="GO:0016020">
    <property type="term" value="C:membrane"/>
    <property type="evidence" value="ECO:0007669"/>
    <property type="project" value="UniProtKB-SubCell"/>
</dbReference>
<dbReference type="PANTHER" id="PTHR21576">
    <property type="entry name" value="UNCHARACTERIZED NODULIN-LIKE PROTEIN"/>
    <property type="match status" value="1"/>
</dbReference>
<dbReference type="SUPFAM" id="SSF103473">
    <property type="entry name" value="MFS general substrate transporter"/>
    <property type="match status" value="1"/>
</dbReference>
<feature type="domain" description="Nodulin-like" evidence="7">
    <location>
        <begin position="36"/>
        <end position="282"/>
    </location>
</feature>
<gene>
    <name evidence="10" type="primary">LOC120278767</name>
</gene>
<keyword evidence="3 6" id="KW-1133">Transmembrane helix</keyword>
<reference evidence="10" key="1">
    <citation type="submission" date="2025-08" db="UniProtKB">
        <authorList>
            <consortium name="RefSeq"/>
        </authorList>
    </citation>
    <scope>IDENTIFICATION</scope>
</reference>
<dbReference type="GeneID" id="120278767"/>
<keyword evidence="9" id="KW-1185">Reference proteome</keyword>
<feature type="transmembrane region" description="Helical" evidence="6">
    <location>
        <begin position="538"/>
        <end position="558"/>
    </location>
</feature>
<proteinExistence type="predicted"/>
<evidence type="ECO:0000259" key="8">
    <source>
        <dbReference type="Pfam" id="PF23262"/>
    </source>
</evidence>
<dbReference type="Proteomes" id="UP001515500">
    <property type="component" value="Chromosome 16"/>
</dbReference>
<evidence type="ECO:0000256" key="1">
    <source>
        <dbReference type="ARBA" id="ARBA00004141"/>
    </source>
</evidence>
<dbReference type="InterPro" id="IPR056555">
    <property type="entry name" value="NFD4_C"/>
</dbReference>
<organism evidence="9 10">
    <name type="scientific">Dioscorea cayennensis subsp. rotundata</name>
    <name type="common">White Guinea yam</name>
    <name type="synonym">Dioscorea rotundata</name>
    <dbReference type="NCBI Taxonomy" id="55577"/>
    <lineage>
        <taxon>Eukaryota</taxon>
        <taxon>Viridiplantae</taxon>
        <taxon>Streptophyta</taxon>
        <taxon>Embryophyta</taxon>
        <taxon>Tracheophyta</taxon>
        <taxon>Spermatophyta</taxon>
        <taxon>Magnoliopsida</taxon>
        <taxon>Liliopsida</taxon>
        <taxon>Dioscoreales</taxon>
        <taxon>Dioscoreaceae</taxon>
        <taxon>Dioscorea</taxon>
    </lineage>
</organism>
<dbReference type="InterPro" id="IPR036259">
    <property type="entry name" value="MFS_trans_sf"/>
</dbReference>
<feature type="transmembrane region" description="Helical" evidence="6">
    <location>
        <begin position="236"/>
        <end position="254"/>
    </location>
</feature>
<feature type="region of interest" description="Disordered" evidence="5">
    <location>
        <begin position="1"/>
        <end position="26"/>
    </location>
</feature>
<dbReference type="InterPro" id="IPR010658">
    <property type="entry name" value="Nodulin-like"/>
</dbReference>
<feature type="transmembrane region" description="Helical" evidence="6">
    <location>
        <begin position="496"/>
        <end position="517"/>
    </location>
</feature>
<evidence type="ECO:0000256" key="5">
    <source>
        <dbReference type="SAM" id="MobiDB-lite"/>
    </source>
</evidence>
<evidence type="ECO:0000313" key="9">
    <source>
        <dbReference type="Proteomes" id="UP001515500"/>
    </source>
</evidence>
<evidence type="ECO:0000256" key="2">
    <source>
        <dbReference type="ARBA" id="ARBA00022692"/>
    </source>
</evidence>
<dbReference type="PANTHER" id="PTHR21576:SF7">
    <property type="entry name" value="MAJOR FACILITATOR SUPERFAMILY PROTEIN"/>
    <property type="match status" value="1"/>
</dbReference>
<dbReference type="Pfam" id="PF06813">
    <property type="entry name" value="Nodulin-like"/>
    <property type="match status" value="1"/>
</dbReference>
<evidence type="ECO:0000256" key="6">
    <source>
        <dbReference type="SAM" id="Phobius"/>
    </source>
</evidence>
<feature type="transmembrane region" description="Helical" evidence="6">
    <location>
        <begin position="95"/>
        <end position="121"/>
    </location>
</feature>
<comment type="subcellular location">
    <subcellularLocation>
        <location evidence="1">Membrane</location>
        <topology evidence="1">Multi-pass membrane protein</topology>
    </subcellularLocation>
</comment>
<sequence>MAINPRGIESALSLKTSTSRSRETQQDRARMRIDGRWMVLAAAVWIQAFTGTNFDFSAYSSELKAALGISQVQLSYLATASDLGKALGWSSGLALIYLPLPLVLLLTAVIGLAAYAVQWLVITSRISLPYLPVFLVCLLAGCSICWFNTICFVLCIKNFPMSRAVALSLTISFNGVSAALFSLVAKTLGSTSSVYLLLNATLPLLASAASLPPILRYHHPVSSTTVSPHAATDNRIFLWLFALAFVTGLYLLFINSVSTTVVIACFLLVGALSLLLFPLCIPCLVCSHSQESIQTLQQLHKPFIDQQSSAAADVVEEDDISSREGRGPWKSWWCYCCCDQLMAMDRLSGLSEEHGVKQLMRRVDFWLYYLVYLCGATVGLVYSNNLGQIAQSLGKESQTTTLVTVYSSCSFFGRLFSAAPDFLTGKAHFARTGWLVVAQVLTPVAFFLLAESGDGKALLAGTALVGLSSGFVFAAAVSVTSDLFGPNSVGVNHNILITNIPVGSLLYGVLAALYYDANGVMIGDGMVVCMGRECYAKTFVLWGCISLFGLACSVVLYLRTRLAYEFSDRRRSPAALVDRGAIDNGVDG</sequence>
<feature type="transmembrane region" description="Helical" evidence="6">
    <location>
        <begin position="133"/>
        <end position="155"/>
    </location>
</feature>
<feature type="transmembrane region" description="Helical" evidence="6">
    <location>
        <begin position="260"/>
        <end position="285"/>
    </location>
</feature>
<evidence type="ECO:0000256" key="3">
    <source>
        <dbReference type="ARBA" id="ARBA00022989"/>
    </source>
</evidence>
<feature type="domain" description="NFD4 C-terminal" evidence="8">
    <location>
        <begin position="349"/>
        <end position="562"/>
    </location>
</feature>
<name>A0AB40CNK3_DIOCR</name>
<feature type="transmembrane region" description="Helical" evidence="6">
    <location>
        <begin position="365"/>
        <end position="383"/>
    </location>
</feature>
<dbReference type="Pfam" id="PF23262">
    <property type="entry name" value="NFD4_C"/>
    <property type="match status" value="1"/>
</dbReference>
<evidence type="ECO:0000259" key="7">
    <source>
        <dbReference type="Pfam" id="PF06813"/>
    </source>
</evidence>
<dbReference type="RefSeq" id="XP_039141430.1">
    <property type="nucleotide sequence ID" value="XM_039285496.1"/>
</dbReference>
<feature type="transmembrane region" description="Helical" evidence="6">
    <location>
        <begin position="432"/>
        <end position="450"/>
    </location>
</feature>
<feature type="transmembrane region" description="Helical" evidence="6">
    <location>
        <begin position="457"/>
        <end position="476"/>
    </location>
</feature>
<accession>A0AB40CNK3</accession>
<dbReference type="Gene3D" id="1.20.1250.20">
    <property type="entry name" value="MFS general substrate transporter like domains"/>
    <property type="match status" value="2"/>
</dbReference>
<keyword evidence="2 6" id="KW-0812">Transmembrane</keyword>
<protein>
    <submittedName>
        <fullName evidence="10">Protein NUCLEAR FUSION DEFECTIVE 4-like isoform X1</fullName>
    </submittedName>
</protein>
<keyword evidence="4 6" id="KW-0472">Membrane</keyword>
<feature type="transmembrane region" description="Helical" evidence="6">
    <location>
        <begin position="194"/>
        <end position="215"/>
    </location>
</feature>
<evidence type="ECO:0000313" key="10">
    <source>
        <dbReference type="RefSeq" id="XP_039141430.1"/>
    </source>
</evidence>
<feature type="transmembrane region" description="Helical" evidence="6">
    <location>
        <begin position="167"/>
        <end position="188"/>
    </location>
</feature>
<evidence type="ECO:0000256" key="4">
    <source>
        <dbReference type="ARBA" id="ARBA00023136"/>
    </source>
</evidence>
<dbReference type="AlphaFoldDB" id="A0AB40CNK3"/>